<accession>A0A9N9YZY0</accession>
<organism evidence="1 2">
    <name type="scientific">Clonostachys solani</name>
    <dbReference type="NCBI Taxonomy" id="160281"/>
    <lineage>
        <taxon>Eukaryota</taxon>
        <taxon>Fungi</taxon>
        <taxon>Dikarya</taxon>
        <taxon>Ascomycota</taxon>
        <taxon>Pezizomycotina</taxon>
        <taxon>Sordariomycetes</taxon>
        <taxon>Hypocreomycetidae</taxon>
        <taxon>Hypocreales</taxon>
        <taxon>Bionectriaceae</taxon>
        <taxon>Clonostachys</taxon>
    </lineage>
</organism>
<proteinExistence type="predicted"/>
<dbReference type="OrthoDB" id="5304511at2759"/>
<evidence type="ECO:0000313" key="2">
    <source>
        <dbReference type="Proteomes" id="UP000775872"/>
    </source>
</evidence>
<dbReference type="Proteomes" id="UP000775872">
    <property type="component" value="Unassembled WGS sequence"/>
</dbReference>
<gene>
    <name evidence="1" type="ORF">CSOL1703_00012763</name>
</gene>
<name>A0A9N9YZY0_9HYPO</name>
<evidence type="ECO:0008006" key="3">
    <source>
        <dbReference type="Google" id="ProtNLM"/>
    </source>
</evidence>
<keyword evidence="2" id="KW-1185">Reference proteome</keyword>
<dbReference type="EMBL" id="CABFOC020000015">
    <property type="protein sequence ID" value="CAH0046530.1"/>
    <property type="molecule type" value="Genomic_DNA"/>
</dbReference>
<protein>
    <recommendedName>
        <fullName evidence="3">F-box domain-containing protein</fullName>
    </recommendedName>
</protein>
<reference evidence="1" key="1">
    <citation type="submission" date="2021-10" db="EMBL/GenBank/DDBJ databases">
        <authorList>
            <person name="Piombo E."/>
        </authorList>
    </citation>
    <scope>NUCLEOTIDE SEQUENCE</scope>
</reference>
<comment type="caution">
    <text evidence="1">The sequence shown here is derived from an EMBL/GenBank/DDBJ whole genome shotgun (WGS) entry which is preliminary data.</text>
</comment>
<evidence type="ECO:0000313" key="1">
    <source>
        <dbReference type="EMBL" id="CAH0046530.1"/>
    </source>
</evidence>
<dbReference type="AlphaFoldDB" id="A0A9N9YZY0"/>
<sequence length="450" mass="50936">MAGHSIEKLSPELLYLILESLASPQDLLALILSSKTFHTLFSQSRERIVSQVLCNSYGDNLQQALGAFYASTIHDSNDDTWTSEQRREVEALLTNYHNRHLELPTNFEDIVEMCHQSALVERVIGHHSNYASLFFAEGPETSSRDSSHCLDNPIGLQDPPLFLSTVEKGRIRRAFLHFDMYCHLFPLSRFGISPQPFDATGQSELFLSKISMWEVEELCAAQQFICNILDQIVQTLEDEFVQEVLLLPKLDAPPDGEFDPSVTDTGNALELFGLELFTSTSPQQRFDILFQVSSQGLRSLEDIMIGNAATQRQHILKFWPWRGDFLWQGVRTLLTDSAARKSVKDHPFEGEDRLDGFSGGWSFVSNRKLVSNRNSWAPNRGDQAGWGNAADAGFAFWNYARGEALSVSGKAKLPQKERASAEKRLWGHHVAFSEFRDILEKYSPEDFLPR</sequence>